<evidence type="ECO:0000313" key="2">
    <source>
        <dbReference type="Proteomes" id="UP001064933"/>
    </source>
</evidence>
<evidence type="ECO:0000313" key="1">
    <source>
        <dbReference type="EMBL" id="UXH76046.1"/>
    </source>
</evidence>
<reference evidence="1" key="1">
    <citation type="submission" date="2022-10" db="EMBL/GenBank/DDBJ databases">
        <title>Characterization and whole genome sequencing of a new Roseateles species, isolated from fresh water.</title>
        <authorList>
            <person name="Guliayeva D.Y."/>
            <person name="Akhremchuk A.E."/>
            <person name="Sikolenko M.A."/>
            <person name="Valentovich L.N."/>
            <person name="Sidarenka A.V."/>
        </authorList>
    </citation>
    <scope>NUCLEOTIDE SEQUENCE</scope>
    <source>
        <strain evidence="1">BIM B-1768</strain>
    </source>
</reference>
<sequence length="179" mass="18659">MAVLSSFEVLAEFLVPSGVLPPGAVNPFAIQGLWVQVSLPPGGPQSVNFNLTYQETTDFNQGAGQKALQAQVIDASGNVNFYDNFFASTGRGFLNQKIGVGQTLIYGVQCLPQLSSADAAQPQNGTGWRGMVQLSSTSTGSLIATPTQRLVYYSGPDITKAPIDAVVYAVPTASGGTAI</sequence>
<accession>A0ABY6AS28</accession>
<gene>
    <name evidence="1" type="ORF">N4261_13265</name>
</gene>
<protein>
    <submittedName>
        <fullName evidence="1">Uncharacterized protein</fullName>
    </submittedName>
</protein>
<keyword evidence="2" id="KW-1185">Reference proteome</keyword>
<proteinExistence type="predicted"/>
<name>A0ABY6AS28_9BURK</name>
<organism evidence="1 2">
    <name type="scientific">Roseateles amylovorans</name>
    <dbReference type="NCBI Taxonomy" id="2978473"/>
    <lineage>
        <taxon>Bacteria</taxon>
        <taxon>Pseudomonadati</taxon>
        <taxon>Pseudomonadota</taxon>
        <taxon>Betaproteobacteria</taxon>
        <taxon>Burkholderiales</taxon>
        <taxon>Sphaerotilaceae</taxon>
        <taxon>Roseateles</taxon>
    </lineage>
</organism>
<dbReference type="Proteomes" id="UP001064933">
    <property type="component" value="Chromosome"/>
</dbReference>
<dbReference type="RefSeq" id="WP_261755776.1">
    <property type="nucleotide sequence ID" value="NZ_CP104562.2"/>
</dbReference>
<dbReference type="EMBL" id="CP104562">
    <property type="protein sequence ID" value="UXH76046.1"/>
    <property type="molecule type" value="Genomic_DNA"/>
</dbReference>